<organism evidence="5 6">
    <name type="scientific">Fulvimarina manganoxydans</name>
    <dbReference type="NCBI Taxonomy" id="937218"/>
    <lineage>
        <taxon>Bacteria</taxon>
        <taxon>Pseudomonadati</taxon>
        <taxon>Pseudomonadota</taxon>
        <taxon>Alphaproteobacteria</taxon>
        <taxon>Hyphomicrobiales</taxon>
        <taxon>Aurantimonadaceae</taxon>
        <taxon>Fulvimarina</taxon>
    </lineage>
</organism>
<gene>
    <name evidence="5" type="ORF">SAMN06297251_13510</name>
</gene>
<feature type="domain" description="Alginate lyase" evidence="4">
    <location>
        <begin position="83"/>
        <end position="282"/>
    </location>
</feature>
<dbReference type="OrthoDB" id="7210452at2"/>
<reference evidence="5 6" key="1">
    <citation type="submission" date="2017-04" db="EMBL/GenBank/DDBJ databases">
        <authorList>
            <person name="Afonso C.L."/>
            <person name="Miller P.J."/>
            <person name="Scott M.A."/>
            <person name="Spackman E."/>
            <person name="Goraichik I."/>
            <person name="Dimitrov K.M."/>
            <person name="Suarez D.L."/>
            <person name="Swayne D.E."/>
        </authorList>
    </citation>
    <scope>NUCLEOTIDE SEQUENCE [LARGE SCALE GENOMIC DNA]</scope>
    <source>
        <strain evidence="5 6">CGMCC 1.10972</strain>
    </source>
</reference>
<dbReference type="InterPro" id="IPR008397">
    <property type="entry name" value="Alginate_lyase_dom"/>
</dbReference>
<dbReference type="GO" id="GO:0042597">
    <property type="term" value="C:periplasmic space"/>
    <property type="evidence" value="ECO:0007669"/>
    <property type="project" value="InterPro"/>
</dbReference>
<protein>
    <submittedName>
        <fullName evidence="5">Poly(Beta-D-mannuronate) lyase</fullName>
    </submittedName>
</protein>
<evidence type="ECO:0000256" key="3">
    <source>
        <dbReference type="SAM" id="SignalP"/>
    </source>
</evidence>
<proteinExistence type="predicted"/>
<evidence type="ECO:0000256" key="1">
    <source>
        <dbReference type="ARBA" id="ARBA00022729"/>
    </source>
</evidence>
<feature type="signal peptide" evidence="3">
    <location>
        <begin position="1"/>
        <end position="23"/>
    </location>
</feature>
<keyword evidence="6" id="KW-1185">Reference proteome</keyword>
<sequence length="369" mass="41493">MARRWVLFLIVAAAFVKSGFAVADEPFAGLFDVPARKVELQRAEYAEIRAACLAEAIEGRWSRLEPISRLKSTDEYGSDTSAEDFSWAIMVMAGHALAGEEEAGQSLFQLLDKWARADAFRETEEEYDPYYALKRLLLPTIVAYQIIAPDLNAEDSTRLKDWLDRLVRRIDAVFDKEVDRNNHRILADSVLSVWGSIIGDETLIAKGVERFDRVLSEMRPDGTLPLEARRGARALWYQRQTLSSLAVIAEVARGRGDDLYHERNDQGGSFATLVGSLLNGLTSPLLVAVYSAENHIPGPEKNYLELDTSFLDRRGHGRHYMAWAEAARLRGAEMAFHRLDGLFIREIATERPLIDEFAGGNATCFWGRP</sequence>
<dbReference type="EMBL" id="FWXR01000035">
    <property type="protein sequence ID" value="SMD13141.1"/>
    <property type="molecule type" value="Genomic_DNA"/>
</dbReference>
<keyword evidence="2 5" id="KW-0456">Lyase</keyword>
<accession>A0A1W2EU03</accession>
<dbReference type="Proteomes" id="UP000192656">
    <property type="component" value="Unassembled WGS sequence"/>
</dbReference>
<dbReference type="STRING" id="937218.SAMN06297251_13510"/>
<dbReference type="Pfam" id="PF05426">
    <property type="entry name" value="Alginate_lyase"/>
    <property type="match status" value="1"/>
</dbReference>
<dbReference type="GO" id="GO:0016829">
    <property type="term" value="F:lyase activity"/>
    <property type="evidence" value="ECO:0007669"/>
    <property type="project" value="UniProtKB-KW"/>
</dbReference>
<dbReference type="InterPro" id="IPR008929">
    <property type="entry name" value="Chondroitin_lyas"/>
</dbReference>
<name>A0A1W2EU03_9HYPH</name>
<evidence type="ECO:0000259" key="4">
    <source>
        <dbReference type="Pfam" id="PF05426"/>
    </source>
</evidence>
<keyword evidence="1 3" id="KW-0732">Signal</keyword>
<dbReference type="SUPFAM" id="SSF48230">
    <property type="entry name" value="Chondroitin AC/alginate lyase"/>
    <property type="match status" value="1"/>
</dbReference>
<evidence type="ECO:0000256" key="2">
    <source>
        <dbReference type="ARBA" id="ARBA00023239"/>
    </source>
</evidence>
<evidence type="ECO:0000313" key="5">
    <source>
        <dbReference type="EMBL" id="SMD13141.1"/>
    </source>
</evidence>
<feature type="chain" id="PRO_5013117139" evidence="3">
    <location>
        <begin position="24"/>
        <end position="369"/>
    </location>
</feature>
<dbReference type="Gene3D" id="1.50.10.100">
    <property type="entry name" value="Chondroitin AC/alginate lyase"/>
    <property type="match status" value="1"/>
</dbReference>
<dbReference type="AlphaFoldDB" id="A0A1W2EU03"/>
<evidence type="ECO:0000313" key="6">
    <source>
        <dbReference type="Proteomes" id="UP000192656"/>
    </source>
</evidence>